<dbReference type="SUPFAM" id="SSF53098">
    <property type="entry name" value="Ribonuclease H-like"/>
    <property type="match status" value="1"/>
</dbReference>
<accession>A0A151JRY2</accession>
<evidence type="ECO:0000313" key="2">
    <source>
        <dbReference type="EMBL" id="KYN29960.1"/>
    </source>
</evidence>
<reference evidence="2 3" key="1">
    <citation type="submission" date="2015-09" db="EMBL/GenBank/DDBJ databases">
        <title>Trachymyrmex cornetzi WGS genome.</title>
        <authorList>
            <person name="Nygaard S."/>
            <person name="Hu H."/>
            <person name="Boomsma J."/>
            <person name="Zhang G."/>
        </authorList>
    </citation>
    <scope>NUCLEOTIDE SEQUENCE [LARGE SCALE GENOMIC DNA]</scope>
    <source>
        <strain evidence="2">Tcor2-1</strain>
        <tissue evidence="2">Whole body</tissue>
    </source>
</reference>
<feature type="non-terminal residue" evidence="2">
    <location>
        <position position="1"/>
    </location>
</feature>
<sequence>EIFERFSSYSKLIRVFAVCLRFVNMTRKKGVDSAKDSQHGSNNGEFLPLSVSELETAKLALVKIVQREWFQDDIHNISKFGAVNRRSPILKLNPFLDANGILRVGGRLRHANLSYNAKHPILIPAQHRLTRLIIIHEHCRLFHAGAQLTLASIRQEFWPCSARNLVRHVINTCVICFRNSPKLSTTLMGDLPEARVKGGTRPFEACGIDYAGSVYYKEGQRKNSRSIKCFIAIFVCFTTKAVHLELSSDLTSDAFLNILKRFIARRGRPNHIYSDNGLNFVGAERELRELFNHKEAKQQIIDNMANEHIQWHFISPRAPHMGGLWEAAVKAVKFHLIRIAGEASLRHEELNTLLVQIEAILNSRPLTPLSADPNDFSVLTAGHFLIGCPLIAYPEPTITDLNINRLDRWQRVEQLRQQFWLRWTKEYLHVCQQRSKWNTITNPIQIGQLVILKEDNLPPLSWKLGRIKEVYPGQDGIIRTALIHTARSDYKRPITKLCVLPIN</sequence>
<dbReference type="PANTHER" id="PTHR47331">
    <property type="entry name" value="PHD-TYPE DOMAIN-CONTAINING PROTEIN"/>
    <property type="match status" value="1"/>
</dbReference>
<dbReference type="InterPro" id="IPR041588">
    <property type="entry name" value="Integrase_H2C2"/>
</dbReference>
<name>A0A151JRY2_9HYME</name>
<dbReference type="Pfam" id="PF17921">
    <property type="entry name" value="Integrase_H2C2"/>
    <property type="match status" value="1"/>
</dbReference>
<keyword evidence="3" id="KW-1185">Reference proteome</keyword>
<organism evidence="2 3">
    <name type="scientific">Trachymyrmex cornetzi</name>
    <dbReference type="NCBI Taxonomy" id="471704"/>
    <lineage>
        <taxon>Eukaryota</taxon>
        <taxon>Metazoa</taxon>
        <taxon>Ecdysozoa</taxon>
        <taxon>Arthropoda</taxon>
        <taxon>Hexapoda</taxon>
        <taxon>Insecta</taxon>
        <taxon>Pterygota</taxon>
        <taxon>Neoptera</taxon>
        <taxon>Endopterygota</taxon>
        <taxon>Hymenoptera</taxon>
        <taxon>Apocrita</taxon>
        <taxon>Aculeata</taxon>
        <taxon>Formicoidea</taxon>
        <taxon>Formicidae</taxon>
        <taxon>Myrmicinae</taxon>
        <taxon>Trachymyrmex</taxon>
    </lineage>
</organism>
<evidence type="ECO:0000259" key="1">
    <source>
        <dbReference type="PROSITE" id="PS50994"/>
    </source>
</evidence>
<feature type="domain" description="Integrase catalytic" evidence="1">
    <location>
        <begin position="198"/>
        <end position="381"/>
    </location>
</feature>
<dbReference type="STRING" id="471704.A0A151JRY2"/>
<dbReference type="InterPro" id="IPR012337">
    <property type="entry name" value="RNaseH-like_sf"/>
</dbReference>
<evidence type="ECO:0000313" key="3">
    <source>
        <dbReference type="Proteomes" id="UP000078492"/>
    </source>
</evidence>
<dbReference type="EMBL" id="KQ978591">
    <property type="protein sequence ID" value="KYN29960.1"/>
    <property type="molecule type" value="Genomic_DNA"/>
</dbReference>
<dbReference type="Gene3D" id="3.30.420.10">
    <property type="entry name" value="Ribonuclease H-like superfamily/Ribonuclease H"/>
    <property type="match status" value="1"/>
</dbReference>
<dbReference type="InterPro" id="IPR040676">
    <property type="entry name" value="DUF5641"/>
</dbReference>
<dbReference type="AlphaFoldDB" id="A0A151JRY2"/>
<gene>
    <name evidence="2" type="ORF">ALC57_00588</name>
</gene>
<dbReference type="Pfam" id="PF18701">
    <property type="entry name" value="DUF5641"/>
    <property type="match status" value="1"/>
</dbReference>
<dbReference type="GO" id="GO:0015074">
    <property type="term" value="P:DNA integration"/>
    <property type="evidence" value="ECO:0007669"/>
    <property type="project" value="InterPro"/>
</dbReference>
<dbReference type="InterPro" id="IPR001584">
    <property type="entry name" value="Integrase_cat-core"/>
</dbReference>
<dbReference type="InterPro" id="IPR036397">
    <property type="entry name" value="RNaseH_sf"/>
</dbReference>
<protein>
    <recommendedName>
        <fullName evidence="1">Integrase catalytic domain-containing protein</fullName>
    </recommendedName>
</protein>
<proteinExistence type="predicted"/>
<dbReference type="PROSITE" id="PS50994">
    <property type="entry name" value="INTEGRASE"/>
    <property type="match status" value="1"/>
</dbReference>
<dbReference type="GO" id="GO:0003676">
    <property type="term" value="F:nucleic acid binding"/>
    <property type="evidence" value="ECO:0007669"/>
    <property type="project" value="InterPro"/>
</dbReference>
<dbReference type="Proteomes" id="UP000078492">
    <property type="component" value="Unassembled WGS sequence"/>
</dbReference>